<comment type="caution">
    <text evidence="2">The sequence shown here is derived from an EMBL/GenBank/DDBJ whole genome shotgun (WGS) entry which is preliminary data.</text>
</comment>
<keyword evidence="3" id="KW-1185">Reference proteome</keyword>
<organism evidence="2 3">
    <name type="scientific">Pseudomonas asplenii</name>
    <dbReference type="NCBI Taxonomy" id="53407"/>
    <lineage>
        <taxon>Bacteria</taxon>
        <taxon>Pseudomonadati</taxon>
        <taxon>Pseudomonadota</taxon>
        <taxon>Gammaproteobacteria</taxon>
        <taxon>Pseudomonadales</taxon>
        <taxon>Pseudomonadaceae</taxon>
        <taxon>Pseudomonas</taxon>
    </lineage>
</organism>
<name>A0A0M9GH20_9PSED</name>
<dbReference type="STRING" id="50340.PF66_02384"/>
<evidence type="ECO:0000256" key="1">
    <source>
        <dbReference type="SAM" id="MobiDB-lite"/>
    </source>
</evidence>
<dbReference type="EMBL" id="JSYZ01000008">
    <property type="protein sequence ID" value="KPA91046.1"/>
    <property type="molecule type" value="Genomic_DNA"/>
</dbReference>
<protein>
    <submittedName>
        <fullName evidence="2">Uncharacterized protein</fullName>
    </submittedName>
</protein>
<evidence type="ECO:0000313" key="2">
    <source>
        <dbReference type="EMBL" id="KPA91046.1"/>
    </source>
</evidence>
<dbReference type="AlphaFoldDB" id="A0A0M9GH20"/>
<dbReference type="PATRIC" id="fig|50340.43.peg.5769"/>
<gene>
    <name evidence="2" type="ORF">PF66_02384</name>
</gene>
<reference evidence="2 3" key="1">
    <citation type="journal article" date="2015" name="PLoS ONE">
        <title>Rice-Infecting Pseudomonas Genomes Are Highly Accessorized and Harbor Multiple Putative Virulence Mechanisms to Cause Sheath Brown Rot.</title>
        <authorList>
            <person name="Quibod I.L."/>
            <person name="Grande G."/>
            <person name="Oreiro E.G."/>
            <person name="Borja F.N."/>
            <person name="Dossa G.S."/>
            <person name="Mauleon R."/>
            <person name="Cruz C.V."/>
            <person name="Oliva R."/>
        </authorList>
    </citation>
    <scope>NUCLEOTIDE SEQUENCE [LARGE SCALE GENOMIC DNA]</scope>
    <source>
        <strain evidence="2 3">IRRI 6609</strain>
    </source>
</reference>
<sequence>MHTTATLHAHPACKPIRVFEVRFLAREYGCTFIASKHKRPTRSAPAPFDPNDGGRAA</sequence>
<accession>A0A0M9GH20</accession>
<proteinExistence type="predicted"/>
<evidence type="ECO:0000313" key="3">
    <source>
        <dbReference type="Proteomes" id="UP000037931"/>
    </source>
</evidence>
<dbReference type="Proteomes" id="UP000037931">
    <property type="component" value="Unassembled WGS sequence"/>
</dbReference>
<feature type="region of interest" description="Disordered" evidence="1">
    <location>
        <begin position="36"/>
        <end position="57"/>
    </location>
</feature>